<dbReference type="PANTHER" id="PTHR43434">
    <property type="entry name" value="PHOSPHOGLYCOLATE PHOSPHATASE"/>
    <property type="match status" value="1"/>
</dbReference>
<comment type="similarity">
    <text evidence="3">Belongs to the HAD-like hydrolase superfamily. CbbY/CbbZ/Gph/YieH family.</text>
</comment>
<evidence type="ECO:0000313" key="5">
    <source>
        <dbReference type="EMBL" id="SFK14328.1"/>
    </source>
</evidence>
<dbReference type="SFLD" id="SFLDS00003">
    <property type="entry name" value="Haloacid_Dehalogenase"/>
    <property type="match status" value="1"/>
</dbReference>
<evidence type="ECO:0000256" key="3">
    <source>
        <dbReference type="ARBA" id="ARBA00006171"/>
    </source>
</evidence>
<dbReference type="EMBL" id="FORX01000015">
    <property type="protein sequence ID" value="SFK14328.1"/>
    <property type="molecule type" value="Genomic_DNA"/>
</dbReference>
<evidence type="ECO:0000256" key="2">
    <source>
        <dbReference type="ARBA" id="ARBA00004818"/>
    </source>
</evidence>
<dbReference type="STRING" id="52560.SAMN04488082_11539"/>
<dbReference type="Gene3D" id="3.40.50.1000">
    <property type="entry name" value="HAD superfamily/HAD-like"/>
    <property type="match status" value="1"/>
</dbReference>
<dbReference type="InterPro" id="IPR023214">
    <property type="entry name" value="HAD_sf"/>
</dbReference>
<dbReference type="GO" id="GO:0008967">
    <property type="term" value="F:phosphoglycolate phosphatase activity"/>
    <property type="evidence" value="ECO:0007669"/>
    <property type="project" value="UniProtKB-EC"/>
</dbReference>
<dbReference type="InterPro" id="IPR023198">
    <property type="entry name" value="PGP-like_dom2"/>
</dbReference>
<dbReference type="InterPro" id="IPR041492">
    <property type="entry name" value="HAD_2"/>
</dbReference>
<keyword evidence="6" id="KW-1185">Reference proteome</keyword>
<comment type="catalytic activity">
    <reaction evidence="1">
        <text>2-phosphoglycolate + H2O = glycolate + phosphate</text>
        <dbReference type="Rhea" id="RHEA:14369"/>
        <dbReference type="ChEBI" id="CHEBI:15377"/>
        <dbReference type="ChEBI" id="CHEBI:29805"/>
        <dbReference type="ChEBI" id="CHEBI:43474"/>
        <dbReference type="ChEBI" id="CHEBI:58033"/>
        <dbReference type="EC" id="3.1.3.18"/>
    </reaction>
</comment>
<dbReference type="SUPFAM" id="SSF56784">
    <property type="entry name" value="HAD-like"/>
    <property type="match status" value="1"/>
</dbReference>
<dbReference type="SFLD" id="SFLDG01129">
    <property type="entry name" value="C1.5:_HAD__Beta-PGM__Phosphata"/>
    <property type="match status" value="1"/>
</dbReference>
<sequence>MTADAGQPRRFDLRRIRGVVFDCDGVLFDSRDVNRHYYNHIRGALGLAPMSREEEDYAFMHTVDKAMARIIPVELRPEAAHVQGRMTYDDFIDRMVPEPGLLELLHALEKLGVRMAVNTNRKNSMEMVLERFELTRFFHPVMTAAKVALPKPDPEGLRRIVETWGLPEREMSYLGDSSVDQETTNRAGVPFWAYRNRDLTAQLHVDSFHELRQWFETGFCEIID</sequence>
<dbReference type="OrthoDB" id="9793014at2"/>
<gene>
    <name evidence="5" type="ORF">SAMN04488082_11539</name>
</gene>
<proteinExistence type="inferred from homology"/>
<dbReference type="InterPro" id="IPR050155">
    <property type="entry name" value="HAD-like_hydrolase_sf"/>
</dbReference>
<dbReference type="Proteomes" id="UP000198635">
    <property type="component" value="Unassembled WGS sequence"/>
</dbReference>
<dbReference type="RefSeq" id="WP_092376770.1">
    <property type="nucleotide sequence ID" value="NZ_FORX01000015.1"/>
</dbReference>
<dbReference type="EC" id="3.1.3.18" evidence="4"/>
<organism evidence="5 6">
    <name type="scientific">Desulfomicrobium apsheronum</name>
    <dbReference type="NCBI Taxonomy" id="52560"/>
    <lineage>
        <taxon>Bacteria</taxon>
        <taxon>Pseudomonadati</taxon>
        <taxon>Thermodesulfobacteriota</taxon>
        <taxon>Desulfovibrionia</taxon>
        <taxon>Desulfovibrionales</taxon>
        <taxon>Desulfomicrobiaceae</taxon>
        <taxon>Desulfomicrobium</taxon>
    </lineage>
</organism>
<dbReference type="PANTHER" id="PTHR43434:SF1">
    <property type="entry name" value="PHOSPHOGLYCOLATE PHOSPHATASE"/>
    <property type="match status" value="1"/>
</dbReference>
<comment type="pathway">
    <text evidence="2">Organic acid metabolism; glycolate biosynthesis; glycolate from 2-phosphoglycolate: step 1/1.</text>
</comment>
<dbReference type="GO" id="GO:0006281">
    <property type="term" value="P:DNA repair"/>
    <property type="evidence" value="ECO:0007669"/>
    <property type="project" value="TreeGrafter"/>
</dbReference>
<evidence type="ECO:0000256" key="1">
    <source>
        <dbReference type="ARBA" id="ARBA00000830"/>
    </source>
</evidence>
<accession>A0A1I3X3Q2</accession>
<dbReference type="AlphaFoldDB" id="A0A1I3X3Q2"/>
<name>A0A1I3X3Q2_9BACT</name>
<dbReference type="GO" id="GO:0005829">
    <property type="term" value="C:cytosol"/>
    <property type="evidence" value="ECO:0007669"/>
    <property type="project" value="TreeGrafter"/>
</dbReference>
<protein>
    <recommendedName>
        <fullName evidence="4">phosphoglycolate phosphatase</fullName>
        <ecNumber evidence="4">3.1.3.18</ecNumber>
    </recommendedName>
</protein>
<dbReference type="Pfam" id="PF13419">
    <property type="entry name" value="HAD_2"/>
    <property type="match status" value="1"/>
</dbReference>
<reference evidence="6" key="1">
    <citation type="submission" date="2016-10" db="EMBL/GenBank/DDBJ databases">
        <authorList>
            <person name="Varghese N."/>
            <person name="Submissions S."/>
        </authorList>
    </citation>
    <scope>NUCLEOTIDE SEQUENCE [LARGE SCALE GENOMIC DNA]</scope>
    <source>
        <strain evidence="6">DSM 5918</strain>
    </source>
</reference>
<dbReference type="Gene3D" id="1.10.150.240">
    <property type="entry name" value="Putative phosphatase, domain 2"/>
    <property type="match status" value="1"/>
</dbReference>
<evidence type="ECO:0000256" key="4">
    <source>
        <dbReference type="ARBA" id="ARBA00013078"/>
    </source>
</evidence>
<evidence type="ECO:0000313" key="6">
    <source>
        <dbReference type="Proteomes" id="UP000198635"/>
    </source>
</evidence>
<dbReference type="InterPro" id="IPR036412">
    <property type="entry name" value="HAD-like_sf"/>
</dbReference>